<name>A0A562IWW8_9ACTN</name>
<dbReference type="AlphaFoldDB" id="A0A562IWW8"/>
<evidence type="ECO:0000256" key="1">
    <source>
        <dbReference type="ARBA" id="ARBA00004651"/>
    </source>
</evidence>
<keyword evidence="11" id="KW-1185">Reference proteome</keyword>
<evidence type="ECO:0000256" key="7">
    <source>
        <dbReference type="SAM" id="MobiDB-lite"/>
    </source>
</evidence>
<evidence type="ECO:0000313" key="11">
    <source>
        <dbReference type="Proteomes" id="UP000321490"/>
    </source>
</evidence>
<evidence type="ECO:0000259" key="9">
    <source>
        <dbReference type="Pfam" id="PF02706"/>
    </source>
</evidence>
<feature type="transmembrane region" description="Helical" evidence="8">
    <location>
        <begin position="212"/>
        <end position="231"/>
    </location>
</feature>
<evidence type="ECO:0000256" key="3">
    <source>
        <dbReference type="ARBA" id="ARBA00022475"/>
    </source>
</evidence>
<dbReference type="PANTHER" id="PTHR32309">
    <property type="entry name" value="TYROSINE-PROTEIN KINASE"/>
    <property type="match status" value="1"/>
</dbReference>
<sequence>MPEQPSTTGWTSGTTGPSRWTPSLGSVWRARWFVVGAAVVAGVGGYLVSQDQPPTYTADTRLVLSASEDFEPLGGRATNDASRFVANQASILGAPRVLQAAADELGDGTTLGELAEAVTVSASAESDVLVVEAVAGDAEEAAARADALATAYVQYRAARVVQEAEAAVAVTTDPATADQIRTAAVVYGDGIALVDPAEAPGSASTPRPLRTAVVLAVLAALAAAALAAAVGRRGPITDATVLVRAAGAPVLGAVPLARGAGSGAASGSEAFALTAVALDYVRPPGAGSVLVTGVTDDSGTAPVVRGLALAAADRGQRVLVVDAEAGHPLVGLLPGTAPAPRLDELETDRAEAGEATGRGVEAGRPGIRLAVLDRPAGRGSGEDVVRRQLERAAADQDLVLVSAGPLSLSSSAFALLRQAAAVVAVIAVTEDPVALGDVRDRLATAGRPLTGVVVTRAAATGRRGRSRRRRPVGGGSRAAGDGTGATSGDLVGPRRRAST</sequence>
<evidence type="ECO:0000256" key="2">
    <source>
        <dbReference type="ARBA" id="ARBA00006683"/>
    </source>
</evidence>
<keyword evidence="5 8" id="KW-1133">Transmembrane helix</keyword>
<keyword evidence="3" id="KW-1003">Cell membrane</keyword>
<proteinExistence type="inferred from homology"/>
<protein>
    <submittedName>
        <fullName evidence="10">Capsular polysaccharide biosynthesis protein</fullName>
    </submittedName>
</protein>
<dbReference type="Gene3D" id="3.40.50.300">
    <property type="entry name" value="P-loop containing nucleotide triphosphate hydrolases"/>
    <property type="match status" value="1"/>
</dbReference>
<reference evidence="10 11" key="1">
    <citation type="submission" date="2019-07" db="EMBL/GenBank/DDBJ databases">
        <title>R&amp;d 2014.</title>
        <authorList>
            <person name="Klenk H.-P."/>
        </authorList>
    </citation>
    <scope>NUCLEOTIDE SEQUENCE [LARGE SCALE GENOMIC DNA]</scope>
    <source>
        <strain evidence="10 11">DSM 45764</strain>
    </source>
</reference>
<accession>A0A562IWW8</accession>
<comment type="subcellular location">
    <subcellularLocation>
        <location evidence="1">Cell membrane</location>
        <topology evidence="1">Multi-pass membrane protein</topology>
    </subcellularLocation>
</comment>
<organism evidence="10 11">
    <name type="scientific">Modestobacter roseus</name>
    <dbReference type="NCBI Taxonomy" id="1181884"/>
    <lineage>
        <taxon>Bacteria</taxon>
        <taxon>Bacillati</taxon>
        <taxon>Actinomycetota</taxon>
        <taxon>Actinomycetes</taxon>
        <taxon>Geodermatophilales</taxon>
        <taxon>Geodermatophilaceae</taxon>
        <taxon>Modestobacter</taxon>
    </lineage>
</organism>
<dbReference type="SUPFAM" id="SSF52540">
    <property type="entry name" value="P-loop containing nucleoside triphosphate hydrolases"/>
    <property type="match status" value="1"/>
</dbReference>
<evidence type="ECO:0000256" key="6">
    <source>
        <dbReference type="ARBA" id="ARBA00023136"/>
    </source>
</evidence>
<dbReference type="EMBL" id="VLKF01000001">
    <property type="protein sequence ID" value="TWH75382.1"/>
    <property type="molecule type" value="Genomic_DNA"/>
</dbReference>
<dbReference type="InterPro" id="IPR027417">
    <property type="entry name" value="P-loop_NTPase"/>
</dbReference>
<keyword evidence="6 8" id="KW-0472">Membrane</keyword>
<dbReference type="Proteomes" id="UP000321490">
    <property type="component" value="Unassembled WGS sequence"/>
</dbReference>
<dbReference type="GO" id="GO:0005886">
    <property type="term" value="C:plasma membrane"/>
    <property type="evidence" value="ECO:0007669"/>
    <property type="project" value="UniProtKB-SubCell"/>
</dbReference>
<evidence type="ECO:0000313" key="10">
    <source>
        <dbReference type="EMBL" id="TWH75382.1"/>
    </source>
</evidence>
<feature type="compositionally biased region" description="Gly residues" evidence="7">
    <location>
        <begin position="472"/>
        <end position="485"/>
    </location>
</feature>
<dbReference type="PANTHER" id="PTHR32309:SF31">
    <property type="entry name" value="CAPSULAR EXOPOLYSACCHARIDE FAMILY"/>
    <property type="match status" value="1"/>
</dbReference>
<evidence type="ECO:0000256" key="5">
    <source>
        <dbReference type="ARBA" id="ARBA00022989"/>
    </source>
</evidence>
<comment type="caution">
    <text evidence="10">The sequence shown here is derived from an EMBL/GenBank/DDBJ whole genome shotgun (WGS) entry which is preliminary data.</text>
</comment>
<feature type="domain" description="Polysaccharide chain length determinant N-terminal" evidence="9">
    <location>
        <begin position="25"/>
        <end position="105"/>
    </location>
</feature>
<gene>
    <name evidence="10" type="ORF">JD78_03938</name>
</gene>
<dbReference type="InterPro" id="IPR050445">
    <property type="entry name" value="Bact_polysacc_biosynth/exp"/>
</dbReference>
<comment type="similarity">
    <text evidence="2">Belongs to the CpsC/CapA family.</text>
</comment>
<evidence type="ECO:0000256" key="4">
    <source>
        <dbReference type="ARBA" id="ARBA00022692"/>
    </source>
</evidence>
<dbReference type="InterPro" id="IPR003856">
    <property type="entry name" value="LPS_length_determ_N"/>
</dbReference>
<feature type="region of interest" description="Disordered" evidence="7">
    <location>
        <begin position="454"/>
        <end position="499"/>
    </location>
</feature>
<dbReference type="RefSeq" id="WP_166521340.1">
    <property type="nucleotide sequence ID" value="NZ_JABGDC010000082.1"/>
</dbReference>
<feature type="transmembrane region" description="Helical" evidence="8">
    <location>
        <begin position="30"/>
        <end position="48"/>
    </location>
</feature>
<dbReference type="Pfam" id="PF02706">
    <property type="entry name" value="Wzz"/>
    <property type="match status" value="1"/>
</dbReference>
<evidence type="ECO:0000256" key="8">
    <source>
        <dbReference type="SAM" id="Phobius"/>
    </source>
</evidence>
<feature type="compositionally biased region" description="Basic residues" evidence="7">
    <location>
        <begin position="462"/>
        <end position="471"/>
    </location>
</feature>
<keyword evidence="4 8" id="KW-0812">Transmembrane</keyword>